<dbReference type="AlphaFoldDB" id="A0A0B0ESE0"/>
<dbReference type="InterPro" id="IPR039697">
    <property type="entry name" value="Alcohol_dehydrogenase_Fe"/>
</dbReference>
<dbReference type="FunFam" id="1.20.1090.10:FF:000001">
    <property type="entry name" value="Aldehyde-alcohol dehydrogenase"/>
    <property type="match status" value="1"/>
</dbReference>
<evidence type="ECO:0000256" key="1">
    <source>
        <dbReference type="ARBA" id="ARBA00007358"/>
    </source>
</evidence>
<accession>A0A0B0ESE0</accession>
<sequence>MSSFIVPRKIYHGLGSLENLKEVEGSKAVIVIGGGSIKSSGFLDKTINLLKEAGITSTVFEGVESDPSVETVMKGAEFLKHEKPDLIIGLGGCSAIDAAKAMWVFYEYPEVTFEEIVRPFMIKPLRNKAHFVAIPSTSGTGTEVTGLSVITDRSKGTKYPLVSYELCPDIAIVDGNLCQSMPPNITANTGMDALSHDVEAFVAGLASPYTDALSIHSVRIVFDYLPRVFKDGNNLEARQAMHDASCLGGMAFSNAILGITHSMAHQIGGMFSVPHGCANAILMPNVIRFNSRSTDKYCLLAQALGKETAEDFAREIENLRQSVDIKSNFKEYGVDPDVWEEKLDAITQSAMDDPCTGTNPRQPTPEEIKRIFECCFSGEAVDF</sequence>
<evidence type="ECO:0000259" key="3">
    <source>
        <dbReference type="Pfam" id="PF00465"/>
    </source>
</evidence>
<name>A0A0B0ESE0_9BACT</name>
<dbReference type="InterPro" id="IPR034802">
    <property type="entry name" value="NADPH_BDH"/>
</dbReference>
<dbReference type="Pfam" id="PF25137">
    <property type="entry name" value="ADH_Fe_C"/>
    <property type="match status" value="1"/>
</dbReference>
<dbReference type="PROSITE" id="PS00060">
    <property type="entry name" value="ADH_IRON_2"/>
    <property type="match status" value="1"/>
</dbReference>
<proteinExistence type="inferred from homology"/>
<evidence type="ECO:0000259" key="4">
    <source>
        <dbReference type="Pfam" id="PF25137"/>
    </source>
</evidence>
<dbReference type="PANTHER" id="PTHR11496:SF83">
    <property type="entry name" value="HYDROXYACID-OXOACID TRANSHYDROGENASE, MITOCHONDRIAL"/>
    <property type="match status" value="1"/>
</dbReference>
<gene>
    <name evidence="5" type="primary">adhE</name>
    <name evidence="5" type="ORF">SCABRO_00196</name>
</gene>
<dbReference type="InterPro" id="IPR018211">
    <property type="entry name" value="ADH_Fe_CS"/>
</dbReference>
<dbReference type="SUPFAM" id="SSF56796">
    <property type="entry name" value="Dehydroquinate synthase-like"/>
    <property type="match status" value="1"/>
</dbReference>
<dbReference type="EMBL" id="JRYO01000019">
    <property type="protein sequence ID" value="KHE94058.1"/>
    <property type="molecule type" value="Genomic_DNA"/>
</dbReference>
<dbReference type="eggNOG" id="COG1454">
    <property type="taxonomic scope" value="Bacteria"/>
</dbReference>
<dbReference type="FunFam" id="3.40.50.1970:FF:000003">
    <property type="entry name" value="Alcohol dehydrogenase, iron-containing"/>
    <property type="match status" value="1"/>
</dbReference>
<dbReference type="Gene3D" id="3.40.50.1970">
    <property type="match status" value="1"/>
</dbReference>
<dbReference type="PATRIC" id="fig|237368.3.peg.214"/>
<dbReference type="GO" id="GO:0046872">
    <property type="term" value="F:metal ion binding"/>
    <property type="evidence" value="ECO:0007669"/>
    <property type="project" value="InterPro"/>
</dbReference>
<dbReference type="PANTHER" id="PTHR11496">
    <property type="entry name" value="ALCOHOL DEHYDROGENASE"/>
    <property type="match status" value="1"/>
</dbReference>
<feature type="domain" description="Alcohol dehydrogenase iron-type/glycerol dehydrogenase GldA" evidence="3">
    <location>
        <begin position="7"/>
        <end position="174"/>
    </location>
</feature>
<feature type="domain" description="Fe-containing alcohol dehydrogenase-like C-terminal" evidence="4">
    <location>
        <begin position="186"/>
        <end position="373"/>
    </location>
</feature>
<dbReference type="Pfam" id="PF00465">
    <property type="entry name" value="Fe-ADH"/>
    <property type="match status" value="1"/>
</dbReference>
<dbReference type="InterPro" id="IPR001670">
    <property type="entry name" value="ADH_Fe/GldA"/>
</dbReference>
<reference evidence="5 6" key="1">
    <citation type="submission" date="2014-10" db="EMBL/GenBank/DDBJ databases">
        <title>Draft genome of anammox bacterium scalindua brodae, obtained using differential coverage binning of sequence data from two enrichment reactors.</title>
        <authorList>
            <person name="Speth D.R."/>
            <person name="Russ L."/>
            <person name="Kartal B."/>
            <person name="Op den Camp H.J."/>
            <person name="Dutilh B.E."/>
            <person name="Jetten M.S."/>
        </authorList>
    </citation>
    <scope>NUCLEOTIDE SEQUENCE [LARGE SCALE GENOMIC DNA]</scope>
    <source>
        <strain evidence="5">RU1</strain>
    </source>
</reference>
<dbReference type="PROSITE" id="PS00913">
    <property type="entry name" value="ADH_IRON_1"/>
    <property type="match status" value="1"/>
</dbReference>
<organism evidence="5 6">
    <name type="scientific">Candidatus Scalindua brodae</name>
    <dbReference type="NCBI Taxonomy" id="237368"/>
    <lineage>
        <taxon>Bacteria</taxon>
        <taxon>Pseudomonadati</taxon>
        <taxon>Planctomycetota</taxon>
        <taxon>Candidatus Brocadiia</taxon>
        <taxon>Candidatus Brocadiales</taxon>
        <taxon>Candidatus Scalinduaceae</taxon>
        <taxon>Candidatus Scalindua</taxon>
    </lineage>
</organism>
<comment type="caution">
    <text evidence="5">The sequence shown here is derived from an EMBL/GenBank/DDBJ whole genome shotgun (WGS) entry which is preliminary data.</text>
</comment>
<evidence type="ECO:0000313" key="5">
    <source>
        <dbReference type="EMBL" id="KHE94058.1"/>
    </source>
</evidence>
<evidence type="ECO:0000256" key="2">
    <source>
        <dbReference type="ARBA" id="ARBA00023002"/>
    </source>
</evidence>
<dbReference type="Gene3D" id="1.20.1090.10">
    <property type="entry name" value="Dehydroquinate synthase-like - alpha domain"/>
    <property type="match status" value="1"/>
</dbReference>
<evidence type="ECO:0000313" key="6">
    <source>
        <dbReference type="Proteomes" id="UP000030652"/>
    </source>
</evidence>
<comment type="similarity">
    <text evidence="1">Belongs to the iron-containing alcohol dehydrogenase family.</text>
</comment>
<keyword evidence="2" id="KW-0560">Oxidoreductase</keyword>
<dbReference type="InterPro" id="IPR056798">
    <property type="entry name" value="ADH_Fe_C"/>
</dbReference>
<protein>
    <submittedName>
        <fullName evidence="5">Aldehyde-alcohol dehydrogenase</fullName>
    </submittedName>
</protein>
<dbReference type="GO" id="GO:0004022">
    <property type="term" value="F:alcohol dehydrogenase (NAD+) activity"/>
    <property type="evidence" value="ECO:0007669"/>
    <property type="project" value="TreeGrafter"/>
</dbReference>
<dbReference type="CDD" id="cd08179">
    <property type="entry name" value="NADPH_BDH"/>
    <property type="match status" value="1"/>
</dbReference>
<dbReference type="Proteomes" id="UP000030652">
    <property type="component" value="Unassembled WGS sequence"/>
</dbReference>